<evidence type="ECO:0000259" key="3">
    <source>
        <dbReference type="Pfam" id="PF00675"/>
    </source>
</evidence>
<dbReference type="PROSITE" id="PS00143">
    <property type="entry name" value="INSULINASE"/>
    <property type="match status" value="1"/>
</dbReference>
<evidence type="ECO:0000256" key="2">
    <source>
        <dbReference type="RuleBase" id="RU004447"/>
    </source>
</evidence>
<reference evidence="5 6" key="1">
    <citation type="journal article" date="2019" name="Int. J. Syst. Evol. Microbiol.">
        <title>Anaerobacillus alkaliphilus sp. nov., a novel alkaliphilic and moderately halophilic bacterium.</title>
        <authorList>
            <person name="Borsodi A.K."/>
            <person name="Aszalos J.M."/>
            <person name="Bihari P."/>
            <person name="Nagy I."/>
            <person name="Schumann P."/>
            <person name="Sproer C."/>
            <person name="Kovacs A.L."/>
            <person name="Boka K."/>
            <person name="Dobosy P."/>
            <person name="Ovari M."/>
            <person name="Szili-Kovacs T."/>
            <person name="Toth E."/>
        </authorList>
    </citation>
    <scope>NUCLEOTIDE SEQUENCE [LARGE SCALE GENOMIC DNA]</scope>
    <source>
        <strain evidence="5 6">B16-10</strain>
    </source>
</reference>
<feature type="domain" description="Peptidase M16 N-terminal" evidence="3">
    <location>
        <begin position="12"/>
        <end position="159"/>
    </location>
</feature>
<name>A0A4Q0VPA2_9BACI</name>
<feature type="domain" description="Peptidase M16 C-terminal" evidence="4">
    <location>
        <begin position="166"/>
        <end position="338"/>
    </location>
</feature>
<evidence type="ECO:0000313" key="6">
    <source>
        <dbReference type="Proteomes" id="UP000290649"/>
    </source>
</evidence>
<dbReference type="Pfam" id="PF05193">
    <property type="entry name" value="Peptidase_M16_C"/>
    <property type="match status" value="1"/>
</dbReference>
<dbReference type="OrthoDB" id="9811314at2"/>
<dbReference type="GO" id="GO:0004222">
    <property type="term" value="F:metalloendopeptidase activity"/>
    <property type="evidence" value="ECO:0007669"/>
    <property type="project" value="InterPro"/>
</dbReference>
<evidence type="ECO:0000256" key="1">
    <source>
        <dbReference type="ARBA" id="ARBA00007261"/>
    </source>
</evidence>
<dbReference type="FunFam" id="3.30.830.10:FF:000008">
    <property type="entry name" value="Mitochondrial-processing peptidase subunit beta"/>
    <property type="match status" value="1"/>
</dbReference>
<dbReference type="Pfam" id="PF00675">
    <property type="entry name" value="Peptidase_M16"/>
    <property type="match status" value="1"/>
</dbReference>
<comment type="caution">
    <text evidence="5">The sequence shown here is derived from an EMBL/GenBank/DDBJ whole genome shotgun (WGS) entry which is preliminary data.</text>
</comment>
<dbReference type="InterPro" id="IPR011249">
    <property type="entry name" value="Metalloenz_LuxS/M16"/>
</dbReference>
<dbReference type="InterPro" id="IPR011765">
    <property type="entry name" value="Pept_M16_N"/>
</dbReference>
<dbReference type="Proteomes" id="UP000290649">
    <property type="component" value="Unassembled WGS sequence"/>
</dbReference>
<dbReference type="InterPro" id="IPR007863">
    <property type="entry name" value="Peptidase_M16_C"/>
</dbReference>
<dbReference type="AlphaFoldDB" id="A0A4Q0VPA2"/>
<dbReference type="GO" id="GO:0046872">
    <property type="term" value="F:metal ion binding"/>
    <property type="evidence" value="ECO:0007669"/>
    <property type="project" value="InterPro"/>
</dbReference>
<dbReference type="Gene3D" id="3.30.830.10">
    <property type="entry name" value="Metalloenzyme, LuxS/M16 peptidase-like"/>
    <property type="match status" value="2"/>
</dbReference>
<evidence type="ECO:0000259" key="4">
    <source>
        <dbReference type="Pfam" id="PF05193"/>
    </source>
</evidence>
<sequence length="412" mass="46427">MIQKFETPNGLRIVLEKIPTVRSVSIGIWIGTGSRFESTKVNGVSHFLEHMFFKGTQKRTAQEIAEAFDGIGGQVNAFTSKEYTCYYAKVLDDHANIALDVLSDMFFHSLFEEKELEKEKNVVLEEIKMYEDAPDDIVHDLLAQASFGNHSLGYPILGTQDTLKSFSNKTLREYMNDQYTAENVVISIAGNVDEEFIHQVEAIFKDVGKSDQKREYITPVFLAEKLVRKKDTEQAHLCLGYNGLPIGHEDVFSLVLLNNILGGSMSSRLFQEVREKKGLAYSVFSYHSSYHDNGMLTVYSGTAPHQLDELYETIMATLNSISKNGITDKELTKGKEQLKGNLMLSLESTNSRMSRNGKNELLLKRHRSLDETIEEINNVSLNNVNRLSADIFSNAYSVALISPEGELPNQLR</sequence>
<dbReference type="EMBL" id="QOUX01000046">
    <property type="protein sequence ID" value="RXI97959.1"/>
    <property type="molecule type" value="Genomic_DNA"/>
</dbReference>
<evidence type="ECO:0000313" key="5">
    <source>
        <dbReference type="EMBL" id="RXI97959.1"/>
    </source>
</evidence>
<dbReference type="RefSeq" id="WP_129079323.1">
    <property type="nucleotide sequence ID" value="NZ_QOUX01000046.1"/>
</dbReference>
<organism evidence="5 6">
    <name type="scientific">Anaerobacillus alkaliphilus</name>
    <dbReference type="NCBI Taxonomy" id="1548597"/>
    <lineage>
        <taxon>Bacteria</taxon>
        <taxon>Bacillati</taxon>
        <taxon>Bacillota</taxon>
        <taxon>Bacilli</taxon>
        <taxon>Bacillales</taxon>
        <taxon>Bacillaceae</taxon>
        <taxon>Anaerobacillus</taxon>
    </lineage>
</organism>
<dbReference type="GO" id="GO:0006508">
    <property type="term" value="P:proteolysis"/>
    <property type="evidence" value="ECO:0007669"/>
    <property type="project" value="InterPro"/>
</dbReference>
<dbReference type="InterPro" id="IPR001431">
    <property type="entry name" value="Pept_M16_Zn_BS"/>
</dbReference>
<protein>
    <submittedName>
        <fullName evidence="5">Insulinase family protein</fullName>
    </submittedName>
</protein>
<gene>
    <name evidence="5" type="ORF">DS745_16545</name>
</gene>
<comment type="similarity">
    <text evidence="1 2">Belongs to the peptidase M16 family.</text>
</comment>
<dbReference type="InterPro" id="IPR050361">
    <property type="entry name" value="MPP/UQCRC_Complex"/>
</dbReference>
<dbReference type="PANTHER" id="PTHR11851">
    <property type="entry name" value="METALLOPROTEASE"/>
    <property type="match status" value="1"/>
</dbReference>
<accession>A0A4Q0VPA2</accession>
<proteinExistence type="inferred from homology"/>
<dbReference type="PANTHER" id="PTHR11851:SF49">
    <property type="entry name" value="MITOCHONDRIAL-PROCESSING PEPTIDASE SUBUNIT ALPHA"/>
    <property type="match status" value="1"/>
</dbReference>
<keyword evidence="6" id="KW-1185">Reference proteome</keyword>
<dbReference type="SUPFAM" id="SSF63411">
    <property type="entry name" value="LuxS/MPP-like metallohydrolase"/>
    <property type="match status" value="2"/>
</dbReference>